<dbReference type="InterPro" id="IPR025592">
    <property type="entry name" value="DUF4347"/>
</dbReference>
<dbReference type="SUPFAM" id="SSF51120">
    <property type="entry name" value="beta-Roll"/>
    <property type="match status" value="2"/>
</dbReference>
<feature type="domain" description="Bacterial Ig-like" evidence="2">
    <location>
        <begin position="2578"/>
        <end position="2673"/>
    </location>
</feature>
<dbReference type="GO" id="GO:0005509">
    <property type="term" value="F:calcium ion binding"/>
    <property type="evidence" value="ECO:0007669"/>
    <property type="project" value="InterPro"/>
</dbReference>
<feature type="domain" description="Bacterial Ig-like" evidence="2">
    <location>
        <begin position="1865"/>
        <end position="1960"/>
    </location>
</feature>
<accession>A0A6L5QB07</accession>
<reference evidence="3 4" key="1">
    <citation type="submission" date="2019-11" db="EMBL/GenBank/DDBJ databases">
        <title>Novel species isolated from a subtropical stream in China.</title>
        <authorList>
            <person name="Lu H."/>
        </authorList>
    </citation>
    <scope>NUCLEOTIDE SEQUENCE [LARGE SCALE GENOMIC DNA]</scope>
    <source>
        <strain evidence="3 4">FT25W</strain>
    </source>
</reference>
<feature type="domain" description="Bacterial Ig-like" evidence="2">
    <location>
        <begin position="2782"/>
        <end position="2876"/>
    </location>
</feature>
<feature type="domain" description="Bacterial Ig-like" evidence="2">
    <location>
        <begin position="2272"/>
        <end position="2365"/>
    </location>
</feature>
<dbReference type="Pfam" id="PF00353">
    <property type="entry name" value="HemolysinCabind"/>
    <property type="match status" value="3"/>
</dbReference>
<dbReference type="InterPro" id="IPR001343">
    <property type="entry name" value="Hemolysn_Ca-bd"/>
</dbReference>
<feature type="domain" description="Bacterial Ig-like" evidence="2">
    <location>
        <begin position="3394"/>
        <end position="3484"/>
    </location>
</feature>
<sequence>MMRRGNMSNQNRTYNSVLFIDAGVANADALAAGVADDVLVVKLASWRDGVEQIATVLRDYQGLDSIQIISHGAAGQLQLGNTVLDAAHLEQYQAAVREWGAALGADGDLLLYGCDVAAGVAGQSFVDALAFISGADVAASTNLTGAHGDWELEYHSGAIEAAGAVSLAAQQSYEADLALVNNGNNGTITFSTNANVTLLNATGLVAGAVVHVDNILGLGLDLYTQSTNGGGVAVVNVNGSNLIGIPLSDDRLTVNGSLFSPVSYVDLRANSGVFDAVSLNLGSGSLLGNLLGTVVYTVYALDANYQPTGVGVSLTSLLVNEYGLLNFDSMANFKGIYGIRIVNPLGMEVAIDDLQIANARAANSVTSAAYNAGTGVLNITASGIRAGDAIDPTKFTITGANGASYTLTSPVVGASSTTAAAITLNAADKLAINGLLNNNGSSSVDGTGFNIAAAANWDSNLSNGIDLTGNPITVSNVQLPTIASASYNAATHVLTVTGANLVGVAGLANDITVAKLGLTGEGGVTRFLSTSGNVEVNSATSFSVTLSGADIAAVEALLNKNGSISAGGTSYVLSAGDDWNSVIGNANTAVSAAIVVVNNTSNSPPTITGAATAGVGDNATIKPFSSVTVADVNGDNVSMTISFNAANGALSGAGLSGSNGSYTLSAATPAALTAALKALTFTPTANQAAVGVNINTTFTLVATDANGASVTNTSTVITATSINDAPILTGTAAAQNMTAGGALHPFSTVTLSDPDVGASVIVTITPDSATKGAFTPASLSASGFVTTDGGVTYTLSAAAPGAAQAALQALIYKSAAGVSATTTFTVAVNDGSVIVSNNATTVVSAVPSGTTALSVAFSSDTGISNTDLITQTAAQNISGTLSSALLGNEKVEVSLDNGSTWTVATAATGSTSWQLNGQTLSGSGTLQVRVTNPGGSSTPLSTSYSIDTTAPTNTSASVAFSADTGASFTDLITKTAAQTISGTLSGGLVSGEHVEVSLNNGATWVTAAGSTGSNAWSLAGQTLTGSNTLQVRVVDAAGNAGAASSTAYTLDTTPPTVSMSSSVNVLKSGESAVITLTFNETPDNASLTLSDFTAVGGTLANLVATANPRVYTVEFTPNAGLSGLLGNVTLTNNSYTDLAGNSGAGATSPNISITTLGPSVVITSDVAALKTGESANLTFTFTSAPTGFTASDIQVSGGAISGFAPTGNALIYTAVFTPGANVSAPASVTVASGSYTDILGNQGGSGVSPVILVDTKAPTLAITSDLAAVKAGDVATITFTFSETPLGFTSGDVAVSGGTLTGFTGTVNPLVYTAQFTPSAGIASGAASITVAGSNYTDLIGNSGTAGTSPSISIDTVAPTTTGASFSFSADTGVSNSDLITRTAAQTVSGTLSAALAAGETVQVSMDNGVTWSNASASAGSGNWSLAGVTLAGSNTLQVRVNDAAGNHGAAYSAGYVLDTTAPTVLATSDLGALNAGQTATLTFSFSEAPANFSASSLTVTGGTISGLTQTANPLIYTATFTPAAGQLGVTATVQVNAGGYIDAAGNNGQASLTVPIAINTTLPSLLITADDVALKAGEAATLTFTFSTPPTGFTAADISYNNGILSGFAATANPLVYTAVFTPNAGVGSGSADISVSAGAYTDAFGNSGSGASGPAISIDTLAPTVAITSNVAAVKAGETAIVTFTFSELPLGFTAGDVVTTGGTLGSLTVNPGNPLVYTATFTPTAGIQNTAASITIAAGAFTDAAGNGNTGSVTPPISIDTLAPTAVANTVVFSVDSGSSPTDLVTNTSGQTISGTLASALGGGEFVEVSLDNGATWSTATGAGSAWSLSGQTLTASDTLKVRVTDAAGNHGATYSVAYVLDNTPPTATISSNVSAVKAGETATITFTFSEAPSGFDLNDVSASNGVLSNLTATANPLVYTATYTPATGVNGVTDNIVLTASSYTDKAGNAGSGATSPGISVDTQAPLTSGASVVFSSDSGVADLVTNVAAQNLSGTLSANLQGGETVEVSLDNGASWTSATASAGNNTWSLAGQTLSSGAGHNVQVRVSDAAGNHGSAYSAAYTLDQTPPTLAITSSKLVLNSADTPLITFTFSEAPIGFSAASVAVSGGTLSGFTATANPLVYTAIFTPLAGQAAGIGAVSVATGAYTDLAGNNGAGGVVPTITYATVAPGVAILSDVTALKAGDVANITFKFSSAPVGFTFGDITVNGGTLSGLSATADPLIYTAVFSATAGVANGSGAISIASGTFADTLGNLGVGGTMAAITVDTLAPTLAISSSASALNSTTTATITFTFSEAPASFTLGDIGASNGTISNLVQTANPLVYTALFTPAANVAGASAVISVAAGAYADLAGNGGAAGVSPGISIDTLAPTLGGGTVLFSADTGSSNTDLITKTAAQNIAGTLNGGVLAVGDVVEVSLNNGASWTTASASAGSNLWSLFGQTLNGNGTVQVRVSDANGNHGVVTTHNYVLDTTAPTVAVSSDTSTLRNGQSATISFTFSEAPSGFTLGDLIATGGTLSGFAATSNPLVYTVVLTPTPGFNGNASVTLGNNLYTDAAGNDGSGGSSPVISVDTLAPTLAITSSASALKAGDSATITFTFSDAPSAFALGSISASNGTLSGLAATSNPLVYTATFTPGAGIASANAVISVAGSVYADAAGNTGANVSSAPIAIDTLAPTASVLALSFSADNGASNSDLVTNAVSQIITGTLSAPVGAGEFVQVSLDNGATWLNAVTPAPGQWALLPQALTGSGTLQVRVSDAAGNHGSVFSAGYVLDLVAPTMTVTSSATTLKAGEAATLTFTFSEAPTGFTQSDLVPINGTLSGFAVSVGNPLVYTALFTPAAGLGGASAGVTLAPGMYTDLAGNAGGGALSPLITVDTAPPTLQITSSAANLKIGESATITFIFSELPLGFTLGDISVAGGTLSGFGLTANPLVYTALFTPTPGVSAGSGSIVVGAGSFLDAAGNASLAAAITPINYSTQAPNTGIATVAFGSDTGVSNTDLITTSPVQTISGTLDANVQSGDIVEVSVDNGASWTSAVAPVGGVNWALGTPVFLSGSGTLQVRVTDGAGNHGAAYSAAYVLDTTPPTMAISSNAAALKAGESATLTFTFSEAPRGFTAGDIVLPPGSGSISGFTVTANPLVYTAQFTPAAGYSLPAAVSVLSGSYTDTAGNAGGGAVSSPISIDAAPPTLLISSSLASLKIGDTALITFTFNEAPLGFAAGDVTATGGTLSGFTATANPLVYTAVFTPTPGINAGSAVISVAPNVYSDLAGNGGLGANTPSLSLDTLAPLAAATGTPVFSNDTGVAGDLITAISAQTVSGTLSAPLGAGESVQVSFDNGGTWNTAAASSNSWSLVHMLTASGVMQVRVIDTAGNYSAPTSTPYVFDQSAPTVTITSNVPVANGVEPAIITFNFSEAPVGFSNSNITVAGGTLGTLTPTSNPLVYTATFTPLNGVASGSATISVSGYTDVAGNTGGSAAIPSLQIDTVAPTAAASGGVAFSNDSGTGGDLITNNPNQTLSGTLSAPLAAGDVVQVSVDSGVTWHLATVSGTTWSLGRTLVPGTRALMVRVADAAGNVSTTHSVQYTLDTTAPTVTLSSSAATVGQGGSTTITLTLSDPGVLTQGDLLVTGGVISGFSGSGTTYTVVITPPANSTTPITINVGGGLFADAAGNTSTAATPLVVAVNTNPPPVNPGTPSTVDGVQITTQTGVDSRTGLTTHTITVPTITSSRPEDHSTEHANLADIPIGIAASNGNPGTSLVVSLPVGAGFEASGPASLVSGAMALTDLIGRIDDHTAAGQATRAAMETQAQEFLAGLAPNVLLQQATLAMSGSSGATGTVIIDGSDLVVAGGASGGPQHAATLDTTATALVIDARALPQGIGLQLDDVHFAAIIGGATITGGAGDNFFIGDGEAQRFVLTTGSDNDTLYGNGGDDVLITAGGNDYLNGGDGADQMAGGGGNDTLVGGAGNDVLQGGRSDSGQWQFYLKGGQVVAVHQTAMAGATGSEAVTSAELNHSVPVLAFSSTDVARLETLSLLYHAAFDRAPDVDGLNWWATETKGDTHQLAASFLQSTESLQGLMTLNNHDYVARLLTYTLDKTPDEAALAPYLARLNAAPGDLSTRADVLADIALTSAHRALWLTDDGLPLGGKLLTQEQGWFANSGNDRLEGGAGSDLLVGGDGTDTVVYGGAARDYSLALSSGGDVMIAEPEGSLDTIRQIELGEFNGVTLVLGFTQASTATLQELGMLYHLTLGRAGDFLGFGYWLDTGLQDAALGAAFLDSAEFRSRFGGMDDNTFVSQLYHNLGQQADGATLAKWDTYLDTHSRADLTLALAHDVTLVGSQFGANGMSLIASL</sequence>
<name>A0A6L5QB07_9BURK</name>
<dbReference type="PANTHER" id="PTHR34677:SF3">
    <property type="entry name" value="BACTERIAL IG-LIKE DOMAIN-CONTAINING PROTEIN"/>
    <property type="match status" value="1"/>
</dbReference>
<keyword evidence="4" id="KW-1185">Reference proteome</keyword>
<dbReference type="Proteomes" id="UP000481037">
    <property type="component" value="Unassembled WGS sequence"/>
</dbReference>
<dbReference type="InterPro" id="IPR013783">
    <property type="entry name" value="Ig-like_fold"/>
</dbReference>
<dbReference type="InterPro" id="IPR018511">
    <property type="entry name" value="Hemolysin-typ_Ca-bd_CS"/>
</dbReference>
<feature type="domain" description="DUF4347" evidence="1">
    <location>
        <begin position="17"/>
        <end position="175"/>
    </location>
</feature>
<dbReference type="InterPro" id="IPR036278">
    <property type="entry name" value="Sialidase_sf"/>
</dbReference>
<gene>
    <name evidence="3" type="ORF">GJ697_03510</name>
</gene>
<feature type="domain" description="Bacterial Ig-like" evidence="2">
    <location>
        <begin position="1155"/>
        <end position="1245"/>
    </location>
</feature>
<dbReference type="InterPro" id="IPR011049">
    <property type="entry name" value="Serralysin-like_metalloprot_C"/>
</dbReference>
<dbReference type="PRINTS" id="PR00313">
    <property type="entry name" value="CABNDNGRPT"/>
</dbReference>
<dbReference type="SUPFAM" id="SSF50939">
    <property type="entry name" value="Sialidases"/>
    <property type="match status" value="1"/>
</dbReference>
<feature type="domain" description="Bacterial Ig-like" evidence="2">
    <location>
        <begin position="1459"/>
        <end position="1553"/>
    </location>
</feature>
<feature type="domain" description="Bacterial Ig-like" evidence="2">
    <location>
        <begin position="3192"/>
        <end position="3286"/>
    </location>
</feature>
<evidence type="ECO:0000313" key="4">
    <source>
        <dbReference type="Proteomes" id="UP000481037"/>
    </source>
</evidence>
<protein>
    <submittedName>
        <fullName evidence="3">DUF4347 domain-containing protein</fullName>
    </submittedName>
</protein>
<dbReference type="InterPro" id="IPR044048">
    <property type="entry name" value="Big_12"/>
</dbReference>
<feature type="domain" description="Bacterial Ig-like" evidence="2">
    <location>
        <begin position="1561"/>
        <end position="1654"/>
    </location>
</feature>
<feature type="domain" description="Bacterial Ig-like" evidence="2">
    <location>
        <begin position="3090"/>
        <end position="3187"/>
    </location>
</feature>
<comment type="caution">
    <text evidence="3">The sequence shown here is derived from an EMBL/GenBank/DDBJ whole genome shotgun (WGS) entry which is preliminary data.</text>
</comment>
<feature type="domain" description="Bacterial Ig-like" evidence="2">
    <location>
        <begin position="2478"/>
        <end position="2572"/>
    </location>
</feature>
<dbReference type="PANTHER" id="PTHR34677">
    <property type="match status" value="1"/>
</dbReference>
<feature type="domain" description="Bacterial Ig-like" evidence="2">
    <location>
        <begin position="2070"/>
        <end position="2163"/>
    </location>
</feature>
<evidence type="ECO:0000313" key="3">
    <source>
        <dbReference type="EMBL" id="MRX06897.1"/>
    </source>
</evidence>
<feature type="domain" description="Bacterial Ig-like" evidence="2">
    <location>
        <begin position="3595"/>
        <end position="3684"/>
    </location>
</feature>
<dbReference type="Pfam" id="PF19078">
    <property type="entry name" value="Big_12"/>
    <property type="match status" value="18"/>
</dbReference>
<dbReference type="PROSITE" id="PS00330">
    <property type="entry name" value="HEMOLYSIN_CALCIUM"/>
    <property type="match status" value="2"/>
</dbReference>
<evidence type="ECO:0000259" key="2">
    <source>
        <dbReference type="Pfam" id="PF19078"/>
    </source>
</evidence>
<feature type="domain" description="Bacterial Ig-like" evidence="2">
    <location>
        <begin position="1051"/>
        <end position="1150"/>
    </location>
</feature>
<dbReference type="EMBL" id="WKJM01000002">
    <property type="protein sequence ID" value="MRX06897.1"/>
    <property type="molecule type" value="Genomic_DNA"/>
</dbReference>
<dbReference type="Pfam" id="PF14252">
    <property type="entry name" value="DUF4347"/>
    <property type="match status" value="1"/>
</dbReference>
<proteinExistence type="predicted"/>
<dbReference type="Gene3D" id="2.150.10.10">
    <property type="entry name" value="Serralysin-like metalloprotease, C-terminal"/>
    <property type="match status" value="1"/>
</dbReference>
<evidence type="ECO:0000259" key="1">
    <source>
        <dbReference type="Pfam" id="PF14252"/>
    </source>
</evidence>
<dbReference type="Gene3D" id="2.60.40.10">
    <property type="entry name" value="Immunoglobulins"/>
    <property type="match status" value="10"/>
</dbReference>
<feature type="domain" description="Bacterial Ig-like" evidence="2">
    <location>
        <begin position="2884"/>
        <end position="2975"/>
    </location>
</feature>
<feature type="domain" description="Bacterial Ig-like" evidence="2">
    <location>
        <begin position="1661"/>
        <end position="1756"/>
    </location>
</feature>
<feature type="domain" description="Bacterial Ig-like" evidence="2">
    <location>
        <begin position="2172"/>
        <end position="2265"/>
    </location>
</feature>
<feature type="domain" description="Bacterial Ig-like" evidence="2">
    <location>
        <begin position="1254"/>
        <end position="1353"/>
    </location>
</feature>
<organism evidence="3 4">
    <name type="scientific">Duganella alba</name>
    <dbReference type="NCBI Taxonomy" id="2666081"/>
    <lineage>
        <taxon>Bacteria</taxon>
        <taxon>Pseudomonadati</taxon>
        <taxon>Pseudomonadota</taxon>
        <taxon>Betaproteobacteria</taxon>
        <taxon>Burkholderiales</taxon>
        <taxon>Oxalobacteraceae</taxon>
        <taxon>Telluria group</taxon>
        <taxon>Duganella</taxon>
    </lineage>
</organism>